<reference evidence="1 2" key="1">
    <citation type="submission" date="2017-04" db="EMBL/GenBank/DDBJ databases">
        <title>The new phylogeny of genus Mycobacterium.</title>
        <authorList>
            <person name="Tortoli E."/>
            <person name="Trovato A."/>
            <person name="Cirillo D.M."/>
        </authorList>
    </citation>
    <scope>NUCLEOTIDE SEQUENCE [LARGE SCALE GENOMIC DNA]</scope>
    <source>
        <strain evidence="1 2">KCTC 19819</strain>
    </source>
</reference>
<accession>A0A7I7SAP3</accession>
<evidence type="ECO:0000313" key="2">
    <source>
        <dbReference type="Proteomes" id="UP000193577"/>
    </source>
</evidence>
<dbReference type="AlphaFoldDB" id="A0A7I7SAP3"/>
<dbReference type="Proteomes" id="UP000193577">
    <property type="component" value="Unassembled WGS sequence"/>
</dbReference>
<gene>
    <name evidence="1" type="ORF">B8W67_14045</name>
</gene>
<protein>
    <submittedName>
        <fullName evidence="1">Uncharacterized protein</fullName>
    </submittedName>
</protein>
<proteinExistence type="predicted"/>
<organism evidence="1 2">
    <name type="scientific">Mycolicibacillus koreensis</name>
    <dbReference type="NCBI Taxonomy" id="1069220"/>
    <lineage>
        <taxon>Bacteria</taxon>
        <taxon>Bacillati</taxon>
        <taxon>Actinomycetota</taxon>
        <taxon>Actinomycetes</taxon>
        <taxon>Mycobacteriales</taxon>
        <taxon>Mycobacteriaceae</taxon>
        <taxon>Mycolicibacillus</taxon>
    </lineage>
</organism>
<name>A0A7I7SAP3_9MYCO</name>
<dbReference type="EMBL" id="NCXO01000032">
    <property type="protein sequence ID" value="OSC32835.1"/>
    <property type="molecule type" value="Genomic_DNA"/>
</dbReference>
<comment type="caution">
    <text evidence="1">The sequence shown here is derived from an EMBL/GenBank/DDBJ whole genome shotgun (WGS) entry which is preliminary data.</text>
</comment>
<keyword evidence="2" id="KW-1185">Reference proteome</keyword>
<dbReference type="RefSeq" id="WP_085304566.1">
    <property type="nucleotide sequence ID" value="NZ_AP022594.1"/>
</dbReference>
<evidence type="ECO:0000313" key="1">
    <source>
        <dbReference type="EMBL" id="OSC32835.1"/>
    </source>
</evidence>
<sequence length="120" mass="12883">MGTTTTMRWTRPEPGRYTAGPYTVSRSPSGGWHAAGPGWRPETGWPLLAEAKAACAEAALHRLDDPHVEPVVGDLAVTGEDRQGRITAIFPTPGGQVYCIKLPRGRRVCLSRAEFAVVSA</sequence>